<reference evidence="3" key="1">
    <citation type="journal article" date="2019" name="Int. J. Syst. Evol. Microbiol.">
        <title>The Global Catalogue of Microorganisms (GCM) 10K type strain sequencing project: providing services to taxonomists for standard genome sequencing and annotation.</title>
        <authorList>
            <consortium name="The Broad Institute Genomics Platform"/>
            <consortium name="The Broad Institute Genome Sequencing Center for Infectious Disease"/>
            <person name="Wu L."/>
            <person name="Ma J."/>
        </authorList>
    </citation>
    <scope>NUCLEOTIDE SEQUENCE [LARGE SCALE GENOMIC DNA]</scope>
    <source>
        <strain evidence="3">CCUG 66188</strain>
    </source>
</reference>
<name>A0ABV9KUL5_9BACT</name>
<proteinExistence type="predicted"/>
<feature type="transmembrane region" description="Helical" evidence="1">
    <location>
        <begin position="26"/>
        <end position="47"/>
    </location>
</feature>
<keyword evidence="1" id="KW-0472">Membrane</keyword>
<dbReference type="Pfam" id="PF03956">
    <property type="entry name" value="Lys_export"/>
    <property type="match status" value="1"/>
</dbReference>
<dbReference type="InterPro" id="IPR005642">
    <property type="entry name" value="LysO"/>
</dbReference>
<dbReference type="Proteomes" id="UP001596023">
    <property type="component" value="Unassembled WGS sequence"/>
</dbReference>
<organism evidence="2 3">
    <name type="scientific">Dysgonomonas termitidis</name>
    <dbReference type="NCBI Taxonomy" id="1516126"/>
    <lineage>
        <taxon>Bacteria</taxon>
        <taxon>Pseudomonadati</taxon>
        <taxon>Bacteroidota</taxon>
        <taxon>Bacteroidia</taxon>
        <taxon>Bacteroidales</taxon>
        <taxon>Dysgonomonadaceae</taxon>
        <taxon>Dysgonomonas</taxon>
    </lineage>
</organism>
<accession>A0ABV9KUL5</accession>
<protein>
    <submittedName>
        <fullName evidence="2">LysO family transporter</fullName>
    </submittedName>
</protein>
<keyword evidence="3" id="KW-1185">Reference proteome</keyword>
<comment type="caution">
    <text evidence="2">The sequence shown here is derived from an EMBL/GenBank/DDBJ whole genome shotgun (WGS) entry which is preliminary data.</text>
</comment>
<evidence type="ECO:0000256" key="1">
    <source>
        <dbReference type="SAM" id="Phobius"/>
    </source>
</evidence>
<keyword evidence="1" id="KW-1133">Transmembrane helix</keyword>
<feature type="transmembrane region" description="Helical" evidence="1">
    <location>
        <begin position="59"/>
        <end position="82"/>
    </location>
</feature>
<evidence type="ECO:0000313" key="3">
    <source>
        <dbReference type="Proteomes" id="UP001596023"/>
    </source>
</evidence>
<gene>
    <name evidence="2" type="ORF">ACFO6W_08730</name>
</gene>
<sequence>MLTVFAIMLAGIGAGYFLRRIPDIKIIGKLITCFIFLLLFFLGISVGHNEKIVNNLTTIGLQALIITMGAIAGSILLAWFVYKKFFVKGKE</sequence>
<evidence type="ECO:0000313" key="2">
    <source>
        <dbReference type="EMBL" id="MFC4673773.1"/>
    </source>
</evidence>
<dbReference type="RefSeq" id="WP_291113726.1">
    <property type="nucleotide sequence ID" value="NZ_JBHSGN010000063.1"/>
</dbReference>
<keyword evidence="1" id="KW-0812">Transmembrane</keyword>
<dbReference type="EMBL" id="JBHSGN010000063">
    <property type="protein sequence ID" value="MFC4673773.1"/>
    <property type="molecule type" value="Genomic_DNA"/>
</dbReference>